<comment type="caution">
    <text evidence="5">The sequence shown here is derived from an EMBL/GenBank/DDBJ whole genome shotgun (WGS) entry which is preliminary data.</text>
</comment>
<dbReference type="PANTHER" id="PTHR43408">
    <property type="entry name" value="FMN REDUCTASE (NADPH)"/>
    <property type="match status" value="1"/>
</dbReference>
<protein>
    <recommendedName>
        <fullName evidence="4">NADPH-dependent FMN reductase-like domain-containing protein</fullName>
    </recommendedName>
</protein>
<evidence type="ECO:0000256" key="3">
    <source>
        <dbReference type="ARBA" id="ARBA00023002"/>
    </source>
</evidence>
<dbReference type="InterPro" id="IPR005025">
    <property type="entry name" value="FMN_Rdtase-like_dom"/>
</dbReference>
<evidence type="ECO:0000256" key="1">
    <source>
        <dbReference type="ARBA" id="ARBA00022630"/>
    </source>
</evidence>
<evidence type="ECO:0000313" key="5">
    <source>
        <dbReference type="EMBL" id="GED10821.1"/>
    </source>
</evidence>
<evidence type="ECO:0000256" key="2">
    <source>
        <dbReference type="ARBA" id="ARBA00022643"/>
    </source>
</evidence>
<dbReference type="GO" id="GO:0016491">
    <property type="term" value="F:oxidoreductase activity"/>
    <property type="evidence" value="ECO:0007669"/>
    <property type="project" value="UniProtKB-KW"/>
</dbReference>
<organism evidence="5 6">
    <name type="scientific">Cellulosimicrobium cellulans</name>
    <name type="common">Arthrobacter luteus</name>
    <dbReference type="NCBI Taxonomy" id="1710"/>
    <lineage>
        <taxon>Bacteria</taxon>
        <taxon>Bacillati</taxon>
        <taxon>Actinomycetota</taxon>
        <taxon>Actinomycetes</taxon>
        <taxon>Micrococcales</taxon>
        <taxon>Promicromonosporaceae</taxon>
        <taxon>Cellulosimicrobium</taxon>
    </lineage>
</organism>
<dbReference type="EMBL" id="BJNZ01000019">
    <property type="protein sequence ID" value="GED10821.1"/>
    <property type="molecule type" value="Genomic_DNA"/>
</dbReference>
<sequence>MIDDYCEVHMTHRSLSPTVLAVSGNPRPGSRTLGAAETVAHRVAALLGTADVSTIDLAAFATEILGPERPAADAARDRLAAATVAVVATPVYKASYTGLLKAFLDLYGPDGLAGVVVVPLVVSGNPAHALVGEVHLRPVLVELGAVVPTRSLTLTEPQLADLGPVVDAWLAREGDALRRAATPLSGVDGGDLPPADQAVADAFAGVAR</sequence>
<evidence type="ECO:0000259" key="4">
    <source>
        <dbReference type="Pfam" id="PF03358"/>
    </source>
</evidence>
<dbReference type="SUPFAM" id="SSF52218">
    <property type="entry name" value="Flavoproteins"/>
    <property type="match status" value="1"/>
</dbReference>
<name>A0A4Y4E875_CELCE</name>
<feature type="domain" description="NADPH-dependent FMN reductase-like" evidence="4">
    <location>
        <begin position="18"/>
        <end position="150"/>
    </location>
</feature>
<proteinExistence type="predicted"/>
<dbReference type="InterPro" id="IPR051814">
    <property type="entry name" value="NAD(P)H-dep_FMN_reductase"/>
</dbReference>
<dbReference type="Gene3D" id="3.40.50.360">
    <property type="match status" value="1"/>
</dbReference>
<dbReference type="Proteomes" id="UP000316659">
    <property type="component" value="Unassembled WGS sequence"/>
</dbReference>
<evidence type="ECO:0000313" key="6">
    <source>
        <dbReference type="Proteomes" id="UP000316659"/>
    </source>
</evidence>
<dbReference type="InterPro" id="IPR029039">
    <property type="entry name" value="Flavoprotein-like_sf"/>
</dbReference>
<keyword evidence="3" id="KW-0560">Oxidoreductase</keyword>
<accession>A0A4Y4E875</accession>
<gene>
    <name evidence="5" type="ORF">CCE02nite_28200</name>
</gene>
<dbReference type="AlphaFoldDB" id="A0A4Y4E875"/>
<reference evidence="5 6" key="1">
    <citation type="submission" date="2019-06" db="EMBL/GenBank/DDBJ databases">
        <title>Whole genome shotgun sequence of Cellulosimicrobium cellulans NBRC 15516.</title>
        <authorList>
            <person name="Hosoyama A."/>
            <person name="Uohara A."/>
            <person name="Ohji S."/>
            <person name="Ichikawa N."/>
        </authorList>
    </citation>
    <scope>NUCLEOTIDE SEQUENCE [LARGE SCALE GENOMIC DNA]</scope>
    <source>
        <strain evidence="5 6">NBRC 15516</strain>
    </source>
</reference>
<keyword evidence="1" id="KW-0285">Flavoprotein</keyword>
<keyword evidence="2" id="KW-0288">FMN</keyword>
<dbReference type="PANTHER" id="PTHR43408:SF2">
    <property type="entry name" value="FMN REDUCTASE (NADPH)"/>
    <property type="match status" value="1"/>
</dbReference>
<dbReference type="Pfam" id="PF03358">
    <property type="entry name" value="FMN_red"/>
    <property type="match status" value="1"/>
</dbReference>